<dbReference type="Pfam" id="PF07801">
    <property type="entry name" value="DUF1647"/>
    <property type="match status" value="1"/>
</dbReference>
<reference evidence="3" key="1">
    <citation type="submission" date="2022-11" db="UniProtKB">
        <authorList>
            <consortium name="WormBaseParasite"/>
        </authorList>
    </citation>
    <scope>IDENTIFICATION</scope>
</reference>
<keyword evidence="2" id="KW-1185">Reference proteome</keyword>
<name>A0A915EB44_9BILA</name>
<dbReference type="Proteomes" id="UP000887574">
    <property type="component" value="Unplaced"/>
</dbReference>
<organism evidence="2 3">
    <name type="scientific">Ditylenchus dipsaci</name>
    <dbReference type="NCBI Taxonomy" id="166011"/>
    <lineage>
        <taxon>Eukaryota</taxon>
        <taxon>Metazoa</taxon>
        <taxon>Ecdysozoa</taxon>
        <taxon>Nematoda</taxon>
        <taxon>Chromadorea</taxon>
        <taxon>Rhabditida</taxon>
        <taxon>Tylenchina</taxon>
        <taxon>Tylenchomorpha</taxon>
        <taxon>Sphaerularioidea</taxon>
        <taxon>Anguinidae</taxon>
        <taxon>Anguininae</taxon>
        <taxon>Ditylenchus</taxon>
    </lineage>
</organism>
<evidence type="ECO:0000313" key="2">
    <source>
        <dbReference type="Proteomes" id="UP000887574"/>
    </source>
</evidence>
<accession>A0A915EB44</accession>
<sequence>MLLTIKTFLRSIIFLSAFIFYMLLNQLVVWYDFSDKLPLKKTFQNEQSLPQTDISMGKMCDDELMVYENSFRTGIKFDCSLLAILKVFGLDQNSQLKSFYAIDDLTATGTVNFVLAADINYYKSVRAVISTIQKNFKNHRIILYDLGGIAQDIQKVQSQSIMPQF</sequence>
<keyword evidence="1" id="KW-0812">Transmembrane</keyword>
<keyword evidence="1" id="KW-1133">Transmembrane helix</keyword>
<proteinExistence type="predicted"/>
<evidence type="ECO:0000313" key="3">
    <source>
        <dbReference type="WBParaSite" id="jg4782"/>
    </source>
</evidence>
<dbReference type="InterPro" id="IPR012444">
    <property type="entry name" value="DUF1647"/>
</dbReference>
<dbReference type="AlphaFoldDB" id="A0A915EB44"/>
<evidence type="ECO:0000256" key="1">
    <source>
        <dbReference type="SAM" id="Phobius"/>
    </source>
</evidence>
<dbReference type="WBParaSite" id="jg4782">
    <property type="protein sequence ID" value="jg4782"/>
    <property type="gene ID" value="jg4782"/>
</dbReference>
<feature type="transmembrane region" description="Helical" evidence="1">
    <location>
        <begin position="12"/>
        <end position="31"/>
    </location>
</feature>
<protein>
    <submittedName>
        <fullName evidence="3">Uncharacterized protein</fullName>
    </submittedName>
</protein>
<keyword evidence="1" id="KW-0472">Membrane</keyword>